<dbReference type="SUPFAM" id="SSF52540">
    <property type="entry name" value="P-loop containing nucleoside triphosphate hydrolases"/>
    <property type="match status" value="1"/>
</dbReference>
<comment type="similarity">
    <text evidence="2">Belongs to the ABC transporter superfamily.</text>
</comment>
<keyword evidence="6 9" id="KW-0067">ATP-binding</keyword>
<dbReference type="EMBL" id="JQBS01000035">
    <property type="protein sequence ID" value="KRN54571.1"/>
    <property type="molecule type" value="Genomic_DNA"/>
</dbReference>
<comment type="caution">
    <text evidence="9">The sequence shown here is derived from an EMBL/GenBank/DDBJ whole genome shotgun (WGS) entry which is preliminary data.</text>
</comment>
<keyword evidence="3" id="KW-0813">Transport</keyword>
<organism evidence="9 10">
    <name type="scientific">Carnobacterium divergens DSM 20623</name>
    <dbReference type="NCBI Taxonomy" id="1449336"/>
    <lineage>
        <taxon>Bacteria</taxon>
        <taxon>Bacillati</taxon>
        <taxon>Bacillota</taxon>
        <taxon>Bacilli</taxon>
        <taxon>Lactobacillales</taxon>
        <taxon>Carnobacteriaceae</taxon>
        <taxon>Carnobacterium</taxon>
    </lineage>
</organism>
<evidence type="ECO:0000256" key="6">
    <source>
        <dbReference type="ARBA" id="ARBA00022840"/>
    </source>
</evidence>
<protein>
    <submittedName>
        <fullName evidence="9">Arginine transport ATP-binding protein ArtM</fullName>
    </submittedName>
</protein>
<keyword evidence="7" id="KW-0472">Membrane</keyword>
<dbReference type="InterPro" id="IPR050086">
    <property type="entry name" value="MetN_ABC_transporter-like"/>
</dbReference>
<evidence type="ECO:0000259" key="8">
    <source>
        <dbReference type="PROSITE" id="PS50893"/>
    </source>
</evidence>
<keyword evidence="4" id="KW-1003">Cell membrane</keyword>
<dbReference type="Proteomes" id="UP000051658">
    <property type="component" value="Unassembled WGS sequence"/>
</dbReference>
<dbReference type="PROSITE" id="PS00211">
    <property type="entry name" value="ABC_TRANSPORTER_1"/>
    <property type="match status" value="1"/>
</dbReference>
<evidence type="ECO:0000313" key="9">
    <source>
        <dbReference type="EMBL" id="KRN54571.1"/>
    </source>
</evidence>
<accession>A0A0R2HPV9</accession>
<dbReference type="Gene3D" id="3.40.50.300">
    <property type="entry name" value="P-loop containing nucleotide triphosphate hydrolases"/>
    <property type="match status" value="1"/>
</dbReference>
<dbReference type="eggNOG" id="COG1126">
    <property type="taxonomic scope" value="Bacteria"/>
</dbReference>
<feature type="domain" description="ABC transporter" evidence="8">
    <location>
        <begin position="3"/>
        <end position="224"/>
    </location>
</feature>
<evidence type="ECO:0000313" key="10">
    <source>
        <dbReference type="Proteomes" id="UP000051658"/>
    </source>
</evidence>
<dbReference type="PANTHER" id="PTHR43166:SF9">
    <property type="entry name" value="GLUTAMATE_ASPARTATE IMPORT ATP-BINDING PROTEIN GLTL"/>
    <property type="match status" value="1"/>
</dbReference>
<dbReference type="InterPro" id="IPR003593">
    <property type="entry name" value="AAA+_ATPase"/>
</dbReference>
<evidence type="ECO:0000256" key="4">
    <source>
        <dbReference type="ARBA" id="ARBA00022475"/>
    </source>
</evidence>
<dbReference type="GO" id="GO:0016887">
    <property type="term" value="F:ATP hydrolysis activity"/>
    <property type="evidence" value="ECO:0007669"/>
    <property type="project" value="InterPro"/>
</dbReference>
<dbReference type="SMART" id="SM00382">
    <property type="entry name" value="AAA"/>
    <property type="match status" value="1"/>
</dbReference>
<reference evidence="9 10" key="1">
    <citation type="journal article" date="2015" name="Genome Announc.">
        <title>Expanding the biotechnology potential of lactobacilli through comparative genomics of 213 strains and associated genera.</title>
        <authorList>
            <person name="Sun Z."/>
            <person name="Harris H.M."/>
            <person name="McCann A."/>
            <person name="Guo C."/>
            <person name="Argimon S."/>
            <person name="Zhang W."/>
            <person name="Yang X."/>
            <person name="Jeffery I.B."/>
            <person name="Cooney J.C."/>
            <person name="Kagawa T.F."/>
            <person name="Liu W."/>
            <person name="Song Y."/>
            <person name="Salvetti E."/>
            <person name="Wrobel A."/>
            <person name="Rasinkangas P."/>
            <person name="Parkhill J."/>
            <person name="Rea M.C."/>
            <person name="O'Sullivan O."/>
            <person name="Ritari J."/>
            <person name="Douillard F.P."/>
            <person name="Paul Ross R."/>
            <person name="Yang R."/>
            <person name="Briner A.E."/>
            <person name="Felis G.E."/>
            <person name="de Vos W.M."/>
            <person name="Barrangou R."/>
            <person name="Klaenhammer T.R."/>
            <person name="Caufield P.W."/>
            <person name="Cui Y."/>
            <person name="Zhang H."/>
            <person name="O'Toole P.W."/>
        </authorList>
    </citation>
    <scope>NUCLEOTIDE SEQUENCE [LARGE SCALE GENOMIC DNA]</scope>
    <source>
        <strain evidence="9 10">DSM 20623</strain>
    </source>
</reference>
<keyword evidence="5" id="KW-0547">Nucleotide-binding</keyword>
<name>A0A0R2HPV9_CARDV</name>
<proteinExistence type="inferred from homology"/>
<dbReference type="InterPro" id="IPR027417">
    <property type="entry name" value="P-loop_NTPase"/>
</dbReference>
<keyword evidence="10" id="KW-1185">Reference proteome</keyword>
<dbReference type="RefSeq" id="WP_034569161.1">
    <property type="nucleotide sequence ID" value="NZ_JQBS01000035.1"/>
</dbReference>
<gene>
    <name evidence="9" type="ORF">IV74_GL002155</name>
</gene>
<dbReference type="InterPro" id="IPR017871">
    <property type="entry name" value="ABC_transporter-like_CS"/>
</dbReference>
<sequence>MLLTVEKLTKKFNGKPVIQDYNFTLNKGEIVTLIGKSGTGKTTLMRLINHLENADAGNIRIGDTVLCEMKQNGIIEYASKKKIYKYHNQIGMVFQNYQLFPNLTVLENCIEAPLAQKIDTKQNLIKKAKELLNQVGLNEKITAMPSELSGGQQQRVAIARALMLNPTILCFDEPTSALDRESTIEIGKMIQEIAADGTGILIVTHDNEFAKDIGTRVVCSDEFLDNH</sequence>
<dbReference type="PANTHER" id="PTHR43166">
    <property type="entry name" value="AMINO ACID IMPORT ATP-BINDING PROTEIN"/>
    <property type="match status" value="1"/>
</dbReference>
<dbReference type="GO" id="GO:0005886">
    <property type="term" value="C:plasma membrane"/>
    <property type="evidence" value="ECO:0007669"/>
    <property type="project" value="UniProtKB-SubCell"/>
</dbReference>
<dbReference type="InterPro" id="IPR003439">
    <property type="entry name" value="ABC_transporter-like_ATP-bd"/>
</dbReference>
<dbReference type="GO" id="GO:0005524">
    <property type="term" value="F:ATP binding"/>
    <property type="evidence" value="ECO:0007669"/>
    <property type="project" value="UniProtKB-KW"/>
</dbReference>
<evidence type="ECO:0000256" key="2">
    <source>
        <dbReference type="ARBA" id="ARBA00005417"/>
    </source>
</evidence>
<dbReference type="Pfam" id="PF00005">
    <property type="entry name" value="ABC_tran"/>
    <property type="match status" value="1"/>
</dbReference>
<dbReference type="GeneID" id="89589146"/>
<evidence type="ECO:0000256" key="5">
    <source>
        <dbReference type="ARBA" id="ARBA00022741"/>
    </source>
</evidence>
<evidence type="ECO:0000256" key="7">
    <source>
        <dbReference type="ARBA" id="ARBA00023136"/>
    </source>
</evidence>
<comment type="subcellular location">
    <subcellularLocation>
        <location evidence="1">Cell membrane</location>
        <topology evidence="1">Peripheral membrane protein</topology>
    </subcellularLocation>
</comment>
<evidence type="ECO:0000256" key="1">
    <source>
        <dbReference type="ARBA" id="ARBA00004202"/>
    </source>
</evidence>
<dbReference type="PROSITE" id="PS50893">
    <property type="entry name" value="ABC_TRANSPORTER_2"/>
    <property type="match status" value="1"/>
</dbReference>
<evidence type="ECO:0000256" key="3">
    <source>
        <dbReference type="ARBA" id="ARBA00022448"/>
    </source>
</evidence>
<dbReference type="AlphaFoldDB" id="A0A0R2HPV9"/>
<dbReference type="PATRIC" id="fig|1449336.4.peg.2193"/>